<dbReference type="Pfam" id="PF00497">
    <property type="entry name" value="SBP_bac_3"/>
    <property type="match status" value="1"/>
</dbReference>
<dbReference type="PANTHER" id="PTHR45138:SF9">
    <property type="entry name" value="DIGUANYLATE CYCLASE DGCM-RELATED"/>
    <property type="match status" value="1"/>
</dbReference>
<dbReference type="SMART" id="SM00062">
    <property type="entry name" value="PBPb"/>
    <property type="match status" value="1"/>
</dbReference>
<keyword evidence="1" id="KW-0472">Membrane</keyword>
<protein>
    <submittedName>
        <fullName evidence="3">Diguanylate cyclase (GGDEF) domain-containing protein</fullName>
    </submittedName>
</protein>
<keyword evidence="4" id="KW-1185">Reference proteome</keyword>
<dbReference type="InterPro" id="IPR001638">
    <property type="entry name" value="Solute-binding_3/MltF_N"/>
</dbReference>
<dbReference type="PROSITE" id="PS50887">
    <property type="entry name" value="GGDEF"/>
    <property type="match status" value="1"/>
</dbReference>
<dbReference type="EMBL" id="FOGW01000004">
    <property type="protein sequence ID" value="SER44283.1"/>
    <property type="molecule type" value="Genomic_DNA"/>
</dbReference>
<dbReference type="SMART" id="SM00267">
    <property type="entry name" value="GGDEF"/>
    <property type="match status" value="1"/>
</dbReference>
<name>A0A1H9P9J2_9FIRM</name>
<dbReference type="Proteomes" id="UP000182471">
    <property type="component" value="Unassembled WGS sequence"/>
</dbReference>
<evidence type="ECO:0000313" key="3">
    <source>
        <dbReference type="EMBL" id="SER44283.1"/>
    </source>
</evidence>
<dbReference type="Gene3D" id="3.30.70.270">
    <property type="match status" value="1"/>
</dbReference>
<feature type="transmembrane region" description="Helical" evidence="1">
    <location>
        <begin position="694"/>
        <end position="715"/>
    </location>
</feature>
<dbReference type="InterPro" id="IPR006059">
    <property type="entry name" value="SBP"/>
</dbReference>
<evidence type="ECO:0000313" key="4">
    <source>
        <dbReference type="Proteomes" id="UP000182471"/>
    </source>
</evidence>
<dbReference type="Pfam" id="PF00990">
    <property type="entry name" value="GGDEF"/>
    <property type="match status" value="1"/>
</dbReference>
<dbReference type="InterPro" id="IPR050469">
    <property type="entry name" value="Diguanylate_Cyclase"/>
</dbReference>
<dbReference type="PANTHER" id="PTHR45138">
    <property type="entry name" value="REGULATORY COMPONENTS OF SENSORY TRANSDUCTION SYSTEM"/>
    <property type="match status" value="1"/>
</dbReference>
<dbReference type="NCBIfam" id="TIGR00254">
    <property type="entry name" value="GGDEF"/>
    <property type="match status" value="1"/>
</dbReference>
<proteinExistence type="predicted"/>
<dbReference type="Pfam" id="PF01547">
    <property type="entry name" value="SBP_bac_1"/>
    <property type="match status" value="1"/>
</dbReference>
<keyword evidence="1" id="KW-1133">Transmembrane helix</keyword>
<dbReference type="CDD" id="cd01949">
    <property type="entry name" value="GGDEF"/>
    <property type="match status" value="1"/>
</dbReference>
<dbReference type="Gene3D" id="3.40.190.10">
    <property type="entry name" value="Periplasmic binding protein-like II"/>
    <property type="match status" value="4"/>
</dbReference>
<accession>A0A1H9P9J2</accession>
<dbReference type="AlphaFoldDB" id="A0A1H9P9J2"/>
<dbReference type="SUPFAM" id="SSF53850">
    <property type="entry name" value="Periplasmic binding protein-like II"/>
    <property type="match status" value="2"/>
</dbReference>
<gene>
    <name evidence="3" type="ORF">SAMN02910429_00134</name>
</gene>
<organism evidence="3 4">
    <name type="scientific">Lachnobacterium bovis</name>
    <dbReference type="NCBI Taxonomy" id="140626"/>
    <lineage>
        <taxon>Bacteria</taxon>
        <taxon>Bacillati</taxon>
        <taxon>Bacillota</taxon>
        <taxon>Clostridia</taxon>
        <taxon>Lachnospirales</taxon>
        <taxon>Lachnospiraceae</taxon>
        <taxon>Lachnobacterium</taxon>
    </lineage>
</organism>
<feature type="domain" description="GGDEF" evidence="2">
    <location>
        <begin position="884"/>
        <end position="1016"/>
    </location>
</feature>
<dbReference type="InterPro" id="IPR029787">
    <property type="entry name" value="Nucleotide_cyclase"/>
</dbReference>
<keyword evidence="1" id="KW-0812">Transmembrane</keyword>
<dbReference type="InterPro" id="IPR000160">
    <property type="entry name" value="GGDEF_dom"/>
</dbReference>
<sequence>MEIVYRINKKLKKLILISFAMFIALQSIVTIKLSTPIYAKSNKKVIRFMVNEPNIGLERCVNGFEKKHPNIDIKFLYVDNYCEKALNKLKSNNSPDVMFIPPKITDSDKQKYLLKLGNRTQLEKEYNYLDQAIKIDEDIYGLPSRMFLAGFVYNKKVFEKAGITKLPTSMDEFLKDMSYIKNNTDKIPFYSGYTYKWALTTWEYFTYIEMMGDEKNNEIQNGSNPFATGSTHEKVYDFYCNILRNHYCEDSCKDYTWENAVEDLANGNLGCIAAGSWAIQIIQKASDNPSDIGYMPFPNTIRNKQFASVIADLSVGISKKTKYPEEAKEFVDYFLDESNYNLETQNISIVKGRLLPEVYREVKNLCVLQNCNVSENMYQQYIEIGKHLNMFSGNEQKRIADATLGYSNEKVENIYREWSRRWIKSQASVEKNAVGDNIQSINAENVNQDLTNFTEQEKKYIKTLPILKVGILTDAPPFSYMGKKNKIRGMSKLVADDIMKKMKTKYKFVFFDNEAQMTKALDNRTIDLALGVEDTASNIEKYKLTKSYMEYNNVLVRNKKLRNVSRLNLADCRAAVVKNMHRDYYKGIKKKHKCDSVEDAIESVNDGDADYTILNYYTANYYIRNGQYSNLEIISTSSKNSLKIAFRDEENAQMLSIFNKCLYDISDSSLETYLLNEDNNLASKMDIKMLMRQYPMHFVLGILFIYLLVLVEIWFSGYEKQKYLHKQEFYAKRYALLAEMMDEYIFEYNLSENTITVDEKFREFFEFSKNCIDVNQYEKNNEKLNQFIEALKNMVKYEKKEQRIYFGNLGDQNVTWVRIFISQIEDEDTNNILYVGKISNVQHEMEERQMFLKQTALDSLTKVYNRSGFNKIYNDQYSSNCKYERAVVGILDYDNFKKVNDTLGHLGGDKALKVLAEELRKTFKDIGIFARYGGDEFIFYIPDGRDVEKIRDLLANLVKRMNKILKYENNFIRISISIGAVIVSSKKNIDDAFDLADHELYKIKENNKNAYRLKNYCKV</sequence>
<reference evidence="4" key="1">
    <citation type="submission" date="2016-10" db="EMBL/GenBank/DDBJ databases">
        <authorList>
            <person name="Varghese N."/>
            <person name="Submissions S."/>
        </authorList>
    </citation>
    <scope>NUCLEOTIDE SEQUENCE [LARGE SCALE GENOMIC DNA]</scope>
    <source>
        <strain evidence="4">S1b</strain>
    </source>
</reference>
<dbReference type="RefSeq" id="WP_022749718.1">
    <property type="nucleotide sequence ID" value="NZ_FOGW01000004.1"/>
</dbReference>
<evidence type="ECO:0000259" key="2">
    <source>
        <dbReference type="PROSITE" id="PS50887"/>
    </source>
</evidence>
<dbReference type="SUPFAM" id="SSF55073">
    <property type="entry name" value="Nucleotide cyclase"/>
    <property type="match status" value="1"/>
</dbReference>
<dbReference type="GO" id="GO:0052621">
    <property type="term" value="F:diguanylate cyclase activity"/>
    <property type="evidence" value="ECO:0007669"/>
    <property type="project" value="TreeGrafter"/>
</dbReference>
<dbReference type="InterPro" id="IPR043128">
    <property type="entry name" value="Rev_trsase/Diguanyl_cyclase"/>
</dbReference>
<evidence type="ECO:0000256" key="1">
    <source>
        <dbReference type="SAM" id="Phobius"/>
    </source>
</evidence>